<keyword evidence="1" id="KW-0472">Membrane</keyword>
<feature type="domain" description="Fungal lipase-type" evidence="2">
    <location>
        <begin position="125"/>
        <end position="262"/>
    </location>
</feature>
<name>A0A2P6MUX0_9EUKA</name>
<keyword evidence="1" id="KW-0812">Transmembrane</keyword>
<evidence type="ECO:0000313" key="3">
    <source>
        <dbReference type="EMBL" id="PRP75512.1"/>
    </source>
</evidence>
<keyword evidence="4" id="KW-1185">Reference proteome</keyword>
<evidence type="ECO:0000259" key="2">
    <source>
        <dbReference type="Pfam" id="PF01764"/>
    </source>
</evidence>
<dbReference type="Pfam" id="PF01764">
    <property type="entry name" value="Lipase_3"/>
    <property type="match status" value="1"/>
</dbReference>
<evidence type="ECO:0000313" key="4">
    <source>
        <dbReference type="Proteomes" id="UP000241769"/>
    </source>
</evidence>
<dbReference type="SUPFAM" id="SSF53474">
    <property type="entry name" value="alpha/beta-Hydrolases"/>
    <property type="match status" value="1"/>
</dbReference>
<dbReference type="InParanoid" id="A0A2P6MUX0"/>
<dbReference type="FunCoup" id="A0A2P6MUX0">
    <property type="interactions" value="1"/>
</dbReference>
<comment type="caution">
    <text evidence="3">The sequence shown here is derived from an EMBL/GenBank/DDBJ whole genome shotgun (WGS) entry which is preliminary data.</text>
</comment>
<organism evidence="3 4">
    <name type="scientific">Planoprotostelium fungivorum</name>
    <dbReference type="NCBI Taxonomy" id="1890364"/>
    <lineage>
        <taxon>Eukaryota</taxon>
        <taxon>Amoebozoa</taxon>
        <taxon>Evosea</taxon>
        <taxon>Variosea</taxon>
        <taxon>Cavosteliida</taxon>
        <taxon>Cavosteliaceae</taxon>
        <taxon>Planoprotostelium</taxon>
    </lineage>
</organism>
<dbReference type="PANTHER" id="PTHR45856">
    <property type="entry name" value="ALPHA/BETA-HYDROLASES SUPERFAMILY PROTEIN"/>
    <property type="match status" value="1"/>
</dbReference>
<dbReference type="EMBL" id="MDYQ01000379">
    <property type="protein sequence ID" value="PRP75512.1"/>
    <property type="molecule type" value="Genomic_DNA"/>
</dbReference>
<dbReference type="Proteomes" id="UP000241769">
    <property type="component" value="Unassembled WGS sequence"/>
</dbReference>
<dbReference type="InterPro" id="IPR051218">
    <property type="entry name" value="Sec_MonoDiacylglyc_Lipase"/>
</dbReference>
<dbReference type="CDD" id="cd00519">
    <property type="entry name" value="Lipase_3"/>
    <property type="match status" value="1"/>
</dbReference>
<keyword evidence="1" id="KW-1133">Transmembrane helix</keyword>
<sequence length="327" mass="36554">MQTDRRHALQPPLPQYSRILRRGPAEMRFLTFCIFSSLLVVVAQGIRPEILTSSSNDGFLLSSAKAALLVSYDSYCQPGPIAAWNCFWCQYRNDSFQSVPLSSVQLIQDPTGRTFGYIGVSDSIVLSFRGTVETDILNWVTDLSVESLSPFQNQILGAKVHGGFLHAYMSVQNQVRTALNKLTKLYPKKNVLFTGHSLGGALTLLAAVDSALDRSFNNSVTIYTMGSPRVGNLPFSTFVDSHFSRHYRLTNCRDPIPRIPPREMGFVHSGREYYSPNGDAQFKTCTYRSGSEDETCIDGLASWQINVNDHMTYFGLDKRIARPHGCR</sequence>
<dbReference type="Gene3D" id="3.40.50.1820">
    <property type="entry name" value="alpha/beta hydrolase"/>
    <property type="match status" value="1"/>
</dbReference>
<dbReference type="InterPro" id="IPR002921">
    <property type="entry name" value="Fungal_lipase-type"/>
</dbReference>
<feature type="transmembrane region" description="Helical" evidence="1">
    <location>
        <begin position="27"/>
        <end position="46"/>
    </location>
</feature>
<dbReference type="GO" id="GO:0006629">
    <property type="term" value="P:lipid metabolic process"/>
    <property type="evidence" value="ECO:0007669"/>
    <property type="project" value="InterPro"/>
</dbReference>
<evidence type="ECO:0000256" key="1">
    <source>
        <dbReference type="SAM" id="Phobius"/>
    </source>
</evidence>
<dbReference type="OrthoDB" id="345705at2759"/>
<reference evidence="3 4" key="1">
    <citation type="journal article" date="2018" name="Genome Biol. Evol.">
        <title>Multiple Roots of Fruiting Body Formation in Amoebozoa.</title>
        <authorList>
            <person name="Hillmann F."/>
            <person name="Forbes G."/>
            <person name="Novohradska S."/>
            <person name="Ferling I."/>
            <person name="Riege K."/>
            <person name="Groth M."/>
            <person name="Westermann M."/>
            <person name="Marz M."/>
            <person name="Spaller T."/>
            <person name="Winckler T."/>
            <person name="Schaap P."/>
            <person name="Glockner G."/>
        </authorList>
    </citation>
    <scope>NUCLEOTIDE SEQUENCE [LARGE SCALE GENOMIC DNA]</scope>
    <source>
        <strain evidence="3 4">Jena</strain>
    </source>
</reference>
<dbReference type="PANTHER" id="PTHR45856:SF24">
    <property type="entry name" value="FUNGAL LIPASE-LIKE DOMAIN-CONTAINING PROTEIN"/>
    <property type="match status" value="1"/>
</dbReference>
<protein>
    <recommendedName>
        <fullName evidence="2">Fungal lipase-type domain-containing protein</fullName>
    </recommendedName>
</protein>
<accession>A0A2P6MUX0</accession>
<gene>
    <name evidence="3" type="ORF">PROFUN_15661</name>
</gene>
<proteinExistence type="predicted"/>
<dbReference type="AlphaFoldDB" id="A0A2P6MUX0"/>
<dbReference type="InterPro" id="IPR029058">
    <property type="entry name" value="AB_hydrolase_fold"/>
</dbReference>